<dbReference type="Ensembl" id="ENSMCST00000019583.1">
    <property type="protein sequence ID" value="ENSMCSP00000019104.1"/>
    <property type="gene ID" value="ENSMCSG00000013418.1"/>
</dbReference>
<dbReference type="Proteomes" id="UP000694560">
    <property type="component" value="Unplaced"/>
</dbReference>
<organism evidence="2 3">
    <name type="scientific">Malurus cyaneus samueli</name>
    <dbReference type="NCBI Taxonomy" id="2593467"/>
    <lineage>
        <taxon>Eukaryota</taxon>
        <taxon>Metazoa</taxon>
        <taxon>Chordata</taxon>
        <taxon>Craniata</taxon>
        <taxon>Vertebrata</taxon>
        <taxon>Euteleostomi</taxon>
        <taxon>Archelosauria</taxon>
        <taxon>Archosauria</taxon>
        <taxon>Dinosauria</taxon>
        <taxon>Saurischia</taxon>
        <taxon>Theropoda</taxon>
        <taxon>Coelurosauria</taxon>
        <taxon>Aves</taxon>
        <taxon>Neognathae</taxon>
        <taxon>Neoaves</taxon>
        <taxon>Telluraves</taxon>
        <taxon>Australaves</taxon>
        <taxon>Passeriformes</taxon>
        <taxon>Meliphagoidea</taxon>
        <taxon>Maluridae</taxon>
        <taxon>Malurus</taxon>
    </lineage>
</organism>
<reference evidence="2" key="1">
    <citation type="submission" date="2025-08" db="UniProtKB">
        <authorList>
            <consortium name="Ensembl"/>
        </authorList>
    </citation>
    <scope>IDENTIFICATION</scope>
</reference>
<sequence>ISASETPKSKLETSSFPPVSTPAPAPKPLSNRSCCHFSGSCFGPPAPRPPRTGPPRRPAPAAPAAPAAPRWLRFSLMMSSRDMSILSAMMAAPLRSALRPRCARAGSGRGGAEARGAVWSASGGAGTGRCGCACGAGTESPPGSGCQRRQLRHLPDGLQRLLSRL</sequence>
<feature type="region of interest" description="Disordered" evidence="1">
    <location>
        <begin position="1"/>
        <end position="27"/>
    </location>
</feature>
<reference evidence="2" key="2">
    <citation type="submission" date="2025-09" db="UniProtKB">
        <authorList>
            <consortium name="Ensembl"/>
        </authorList>
    </citation>
    <scope>IDENTIFICATION</scope>
</reference>
<evidence type="ECO:0000313" key="2">
    <source>
        <dbReference type="Ensembl" id="ENSMCSP00000019104.1"/>
    </source>
</evidence>
<name>A0A8C5UB10_9PASS</name>
<feature type="compositionally biased region" description="Pro residues" evidence="1">
    <location>
        <begin position="45"/>
        <end position="63"/>
    </location>
</feature>
<evidence type="ECO:0000256" key="1">
    <source>
        <dbReference type="SAM" id="MobiDB-lite"/>
    </source>
</evidence>
<keyword evidence="3" id="KW-1185">Reference proteome</keyword>
<evidence type="ECO:0000313" key="3">
    <source>
        <dbReference type="Proteomes" id="UP000694560"/>
    </source>
</evidence>
<accession>A0A8C5UB10</accession>
<feature type="region of interest" description="Disordered" evidence="1">
    <location>
        <begin position="45"/>
        <end position="67"/>
    </location>
</feature>
<dbReference type="AlphaFoldDB" id="A0A8C5UB10"/>
<protein>
    <submittedName>
        <fullName evidence="2">Uncharacterized protein</fullName>
    </submittedName>
</protein>
<proteinExistence type="predicted"/>